<dbReference type="InterPro" id="IPR036583">
    <property type="entry name" value="23S_rRNA_IVS_sf"/>
</dbReference>
<dbReference type="EMBL" id="LCFD01000019">
    <property type="protein sequence ID" value="KKS85247.1"/>
    <property type="molecule type" value="Genomic_DNA"/>
</dbReference>
<sequence>MCDFTVKSHTYKTYTTYMTYTTYINPPRSGGNGHEKLVVYWLGVTIYDLNQIFIDRYIDRRLRTYDQMLQSARSGKQNIVEGWLQHSREGNLKLLDISRVSYAELKEDFGDYLRSHNLFQWDKNDPRVLVIRQTRDLPYKTYRSYTTYVSYMDTSKRFSNLMITLLHKESYLLDRLMKSTEQRFLREGGFRENLFRKRVEYKNHGK</sequence>
<proteinExistence type="predicted"/>
<evidence type="ECO:0008006" key="3">
    <source>
        <dbReference type="Google" id="ProtNLM"/>
    </source>
</evidence>
<organism evidence="1 2">
    <name type="scientific">Candidatus Gottesmanbacteria bacterium GW2011_GWB1_43_11</name>
    <dbReference type="NCBI Taxonomy" id="1618446"/>
    <lineage>
        <taxon>Bacteria</taxon>
        <taxon>Candidatus Gottesmaniibacteriota</taxon>
    </lineage>
</organism>
<dbReference type="InterPro" id="IPR026354">
    <property type="entry name" value="4helix_suffix_dom"/>
</dbReference>
<evidence type="ECO:0000313" key="2">
    <source>
        <dbReference type="Proteomes" id="UP000034050"/>
    </source>
</evidence>
<dbReference type="AlphaFoldDB" id="A0A0G1CIB9"/>
<comment type="caution">
    <text evidence="1">The sequence shown here is derived from an EMBL/GenBank/DDBJ whole genome shotgun (WGS) entry which is preliminary data.</text>
</comment>
<dbReference type="NCBIfam" id="TIGR04258">
    <property type="entry name" value="4helix_suffix"/>
    <property type="match status" value="1"/>
</dbReference>
<name>A0A0G1CIB9_9BACT</name>
<evidence type="ECO:0000313" key="1">
    <source>
        <dbReference type="EMBL" id="KKS85247.1"/>
    </source>
</evidence>
<dbReference type="SUPFAM" id="SSF158446">
    <property type="entry name" value="IVS-encoded protein-like"/>
    <property type="match status" value="1"/>
</dbReference>
<dbReference type="STRING" id="1618446.UV61_C0019G0011"/>
<protein>
    <recommendedName>
        <fullName evidence="3">Four helix bundle protein</fullName>
    </recommendedName>
</protein>
<reference evidence="1 2" key="1">
    <citation type="journal article" date="2015" name="Nature">
        <title>rRNA introns, odd ribosomes, and small enigmatic genomes across a large radiation of phyla.</title>
        <authorList>
            <person name="Brown C.T."/>
            <person name="Hug L.A."/>
            <person name="Thomas B.C."/>
            <person name="Sharon I."/>
            <person name="Castelle C.J."/>
            <person name="Singh A."/>
            <person name="Wilkins M.J."/>
            <person name="Williams K.H."/>
            <person name="Banfield J.F."/>
        </authorList>
    </citation>
    <scope>NUCLEOTIDE SEQUENCE [LARGE SCALE GENOMIC DNA]</scope>
</reference>
<accession>A0A0G1CIB9</accession>
<gene>
    <name evidence="1" type="ORF">UV61_C0019G0011</name>
</gene>
<dbReference type="Proteomes" id="UP000034050">
    <property type="component" value="Unassembled WGS sequence"/>
</dbReference>
<dbReference type="Gene3D" id="1.20.1440.60">
    <property type="entry name" value="23S rRNA-intervening sequence"/>
    <property type="match status" value="1"/>
</dbReference>